<evidence type="ECO:0000256" key="1">
    <source>
        <dbReference type="SAM" id="MobiDB-lite"/>
    </source>
</evidence>
<feature type="region of interest" description="Disordered" evidence="1">
    <location>
        <begin position="93"/>
        <end position="236"/>
    </location>
</feature>
<feature type="compositionally biased region" description="Basic and acidic residues" evidence="1">
    <location>
        <begin position="131"/>
        <end position="142"/>
    </location>
</feature>
<name>Q5ZCV9_ORYSJ</name>
<feature type="compositionally biased region" description="Polar residues" evidence="1">
    <location>
        <begin position="101"/>
        <end position="111"/>
    </location>
</feature>
<reference evidence="2" key="1">
    <citation type="journal article" date="2002" name="Nature">
        <title>The genome sequence and structure of rice chromosome 1.</title>
        <authorList>
            <person name="Sasaki T."/>
            <person name="Matsumoto T."/>
            <person name="Yamamoto K."/>
            <person name="Sakata K."/>
            <person name="Baba T."/>
            <person name="Katayose Y."/>
            <person name="Wu J."/>
            <person name="Niimura Y."/>
            <person name="Cheng Z."/>
            <person name="Nagamura Y."/>
            <person name="Antonio B.A."/>
            <person name="Kanamori H."/>
            <person name="Hosokawa S."/>
            <person name="Masukawa M."/>
            <person name="Arikawa K."/>
            <person name="Chiden Y."/>
            <person name="Hayashi M."/>
            <person name="Okamoto M."/>
            <person name="Ando T."/>
            <person name="Aoki H."/>
            <person name="Arita K."/>
            <person name="Hamada M."/>
            <person name="Harada C."/>
            <person name="Hijishita S."/>
            <person name="Honda M."/>
            <person name="Ichikawa Y."/>
            <person name="Idonuma A."/>
            <person name="Iijima M."/>
            <person name="Ikeda M."/>
            <person name="Ikeno M."/>
            <person name="Itoh S."/>
            <person name="Itoh T."/>
            <person name="Itoh Y."/>
            <person name="Itoh Y."/>
            <person name="Iwabuchi A."/>
            <person name="Kamiya K."/>
            <person name="Karasawa W."/>
            <person name="Katagiri S."/>
            <person name="Kikuta A."/>
            <person name="Kobayashi N."/>
            <person name="Kono I."/>
            <person name="Machita K."/>
            <person name="Maehara T."/>
            <person name="Mizuno H."/>
            <person name="Mizubayashi T."/>
            <person name="Mukai Y."/>
            <person name="Nagasaki H."/>
            <person name="Nakashima M."/>
            <person name="Nakama Y."/>
            <person name="Nakamichi Y."/>
            <person name="Nakamura M."/>
            <person name="Namiki N."/>
            <person name="Negishi M."/>
            <person name="Ohta I."/>
            <person name="Ono N."/>
            <person name="Saji S."/>
            <person name="Sakai K."/>
            <person name="Shibata M."/>
            <person name="Shimokawa T."/>
            <person name="Shomura A."/>
            <person name="Song J."/>
            <person name="Takazaki Y."/>
            <person name="Terasawa K."/>
            <person name="Tsuji K."/>
            <person name="Waki K."/>
            <person name="Yamagata H."/>
            <person name="Yamane H."/>
            <person name="Yoshiki S."/>
            <person name="Yoshihara R."/>
            <person name="Yukawa K."/>
            <person name="Zhong H."/>
            <person name="Iwama H."/>
            <person name="Endo T."/>
            <person name="Ito H."/>
            <person name="Hahn J.H."/>
            <person name="Kim H.I."/>
            <person name="Eun M.Y."/>
            <person name="Yano M."/>
            <person name="Jiang J."/>
            <person name="Gojobori T."/>
        </authorList>
    </citation>
    <scope>NUCLEOTIDE SEQUENCE</scope>
</reference>
<proteinExistence type="predicted"/>
<organism evidence="2">
    <name type="scientific">Oryza sativa subsp. japonica</name>
    <name type="common">Rice</name>
    <dbReference type="NCBI Taxonomy" id="39947"/>
    <lineage>
        <taxon>Eukaryota</taxon>
        <taxon>Viridiplantae</taxon>
        <taxon>Streptophyta</taxon>
        <taxon>Embryophyta</taxon>
        <taxon>Tracheophyta</taxon>
        <taxon>Spermatophyta</taxon>
        <taxon>Magnoliopsida</taxon>
        <taxon>Liliopsida</taxon>
        <taxon>Poales</taxon>
        <taxon>Poaceae</taxon>
        <taxon>BOP clade</taxon>
        <taxon>Oryzoideae</taxon>
        <taxon>Oryzeae</taxon>
        <taxon>Oryzinae</taxon>
        <taxon>Oryza</taxon>
        <taxon>Oryza sativa</taxon>
    </lineage>
</organism>
<feature type="compositionally biased region" description="Basic and acidic residues" evidence="1">
    <location>
        <begin position="216"/>
        <end position="230"/>
    </location>
</feature>
<dbReference type="Proteomes" id="UP000817658">
    <property type="component" value="Chromosome 1"/>
</dbReference>
<dbReference type="EMBL" id="AP003198">
    <property type="protein sequence ID" value="BAD61361.1"/>
    <property type="molecule type" value="Genomic_DNA"/>
</dbReference>
<dbReference type="AlphaFoldDB" id="Q5ZCV9"/>
<sequence length="236" mass="25772">MAPAKPLLLDFVSAVLSRIKTKSRSKAKPETSSSNPGTNSCFLLLLPRCCQQSEAVVGEEPGMDCNLLACLPNKTVEEDANLRMDFVSAVLSKTKTKSRSNAKPETSSSNPGAAMEIEKPEEAARPVTMEVDGKPEKNEVSKKARWRGRSPCSPWRSTTATAPTNSCSTLSQPPQRMRPPRGPSPASKLLPRRSSSVARRPRAALPPPHQPARMRKLGEREEEGKEEGKEMVTWSP</sequence>
<gene>
    <name evidence="2" type="ORF">B1039D07.29</name>
</gene>
<protein>
    <submittedName>
        <fullName evidence="2">Uncharacterized protein</fullName>
    </submittedName>
</protein>
<evidence type="ECO:0000313" key="2">
    <source>
        <dbReference type="EMBL" id="BAD61361.1"/>
    </source>
</evidence>
<accession>Q5ZCV9</accession>
<feature type="compositionally biased region" description="Polar residues" evidence="1">
    <location>
        <begin position="155"/>
        <end position="170"/>
    </location>
</feature>